<evidence type="ECO:0000313" key="2">
    <source>
        <dbReference type="EMBL" id="KAG0573087.1"/>
    </source>
</evidence>
<organism evidence="2 3">
    <name type="scientific">Ceratodon purpureus</name>
    <name type="common">Fire moss</name>
    <name type="synonym">Dicranum purpureum</name>
    <dbReference type="NCBI Taxonomy" id="3225"/>
    <lineage>
        <taxon>Eukaryota</taxon>
        <taxon>Viridiplantae</taxon>
        <taxon>Streptophyta</taxon>
        <taxon>Embryophyta</taxon>
        <taxon>Bryophyta</taxon>
        <taxon>Bryophytina</taxon>
        <taxon>Bryopsida</taxon>
        <taxon>Dicranidae</taxon>
        <taxon>Pseudoditrichales</taxon>
        <taxon>Ditrichaceae</taxon>
        <taxon>Ceratodon</taxon>
    </lineage>
</organism>
<feature type="signal peptide" evidence="1">
    <location>
        <begin position="1"/>
        <end position="18"/>
    </location>
</feature>
<name>A0A8T0HQL7_CERPU</name>
<keyword evidence="3" id="KW-1185">Reference proteome</keyword>
<comment type="caution">
    <text evidence="2">The sequence shown here is derived from an EMBL/GenBank/DDBJ whole genome shotgun (WGS) entry which is preliminary data.</text>
</comment>
<dbReference type="Proteomes" id="UP000822688">
    <property type="component" value="Chromosome V"/>
</dbReference>
<feature type="chain" id="PRO_5035869198" evidence="1">
    <location>
        <begin position="19"/>
        <end position="76"/>
    </location>
</feature>
<dbReference type="AlphaFoldDB" id="A0A8T0HQL7"/>
<sequence length="76" mass="8458">MAMVLIALNVCFIEFSESLNVFLSSCIGGMCVVPRAPAVIIMMGSTFQPWFLMSLIRGRYFIMFLPIVSGENLSFV</sequence>
<protein>
    <submittedName>
        <fullName evidence="2">Uncharacterized protein</fullName>
    </submittedName>
</protein>
<accession>A0A8T0HQL7</accession>
<evidence type="ECO:0000256" key="1">
    <source>
        <dbReference type="SAM" id="SignalP"/>
    </source>
</evidence>
<reference evidence="2" key="1">
    <citation type="submission" date="2020-06" db="EMBL/GenBank/DDBJ databases">
        <title>WGS assembly of Ceratodon purpureus strain R40.</title>
        <authorList>
            <person name="Carey S.B."/>
            <person name="Jenkins J."/>
            <person name="Shu S."/>
            <person name="Lovell J.T."/>
            <person name="Sreedasyam A."/>
            <person name="Maumus F."/>
            <person name="Tiley G.P."/>
            <person name="Fernandez-Pozo N."/>
            <person name="Barry K."/>
            <person name="Chen C."/>
            <person name="Wang M."/>
            <person name="Lipzen A."/>
            <person name="Daum C."/>
            <person name="Saski C.A."/>
            <person name="Payton A.C."/>
            <person name="Mcbreen J.C."/>
            <person name="Conrad R.E."/>
            <person name="Kollar L.M."/>
            <person name="Olsson S."/>
            <person name="Huttunen S."/>
            <person name="Landis J.B."/>
            <person name="Wickett N.J."/>
            <person name="Johnson M.G."/>
            <person name="Rensing S.A."/>
            <person name="Grimwood J."/>
            <person name="Schmutz J."/>
            <person name="Mcdaniel S.F."/>
        </authorList>
    </citation>
    <scope>NUCLEOTIDE SEQUENCE</scope>
    <source>
        <strain evidence="2">R40</strain>
    </source>
</reference>
<gene>
    <name evidence="2" type="ORF">KC19_VG147700</name>
</gene>
<proteinExistence type="predicted"/>
<dbReference type="EMBL" id="CM026426">
    <property type="protein sequence ID" value="KAG0573087.1"/>
    <property type="molecule type" value="Genomic_DNA"/>
</dbReference>
<evidence type="ECO:0000313" key="3">
    <source>
        <dbReference type="Proteomes" id="UP000822688"/>
    </source>
</evidence>
<keyword evidence="1" id="KW-0732">Signal</keyword>